<dbReference type="PROSITE" id="PS50975">
    <property type="entry name" value="ATP_GRASP"/>
    <property type="match status" value="1"/>
</dbReference>
<reference evidence="9 10" key="1">
    <citation type="submission" date="2018-07" db="EMBL/GenBank/DDBJ databases">
        <title>Genomic Encyclopedia of Type Strains, Phase IV (KMG-IV): sequencing the most valuable type-strain genomes for metagenomic binning, comparative biology and taxonomic classification.</title>
        <authorList>
            <person name="Goeker M."/>
        </authorList>
    </citation>
    <scope>NUCLEOTIDE SEQUENCE [LARGE SCALE GENOMIC DNA]</scope>
    <source>
        <strain evidence="9 10">DSM 25281</strain>
    </source>
</reference>
<keyword evidence="10" id="KW-1185">Reference proteome</keyword>
<dbReference type="SUPFAM" id="SSF51246">
    <property type="entry name" value="Rudiment single hybrid motif"/>
    <property type="match status" value="1"/>
</dbReference>
<organism evidence="9 10">
    <name type="scientific">Falsibacillus pallidus</name>
    <dbReference type="NCBI Taxonomy" id="493781"/>
    <lineage>
        <taxon>Bacteria</taxon>
        <taxon>Bacillati</taxon>
        <taxon>Bacillota</taxon>
        <taxon>Bacilli</taxon>
        <taxon>Bacillales</taxon>
        <taxon>Bacillaceae</taxon>
        <taxon>Falsibacillus</taxon>
    </lineage>
</organism>
<feature type="domain" description="ATP-grasp" evidence="7">
    <location>
        <begin position="97"/>
        <end position="293"/>
    </location>
</feature>
<feature type="domain" description="Biotin carboxylation" evidence="8">
    <location>
        <begin position="1"/>
        <end position="421"/>
    </location>
</feature>
<evidence type="ECO:0000256" key="4">
    <source>
        <dbReference type="ARBA" id="ARBA00022840"/>
    </source>
</evidence>
<dbReference type="InterPro" id="IPR011761">
    <property type="entry name" value="ATP-grasp"/>
</dbReference>
<evidence type="ECO:0000259" key="7">
    <source>
        <dbReference type="PROSITE" id="PS50975"/>
    </source>
</evidence>
<dbReference type="GO" id="GO:0005524">
    <property type="term" value="F:ATP binding"/>
    <property type="evidence" value="ECO:0007669"/>
    <property type="project" value="UniProtKB-UniRule"/>
</dbReference>
<evidence type="ECO:0000256" key="6">
    <source>
        <dbReference type="PROSITE-ProRule" id="PRU00409"/>
    </source>
</evidence>
<keyword evidence="2" id="KW-0436">Ligase</keyword>
<dbReference type="GO" id="GO:0046872">
    <property type="term" value="F:metal ion binding"/>
    <property type="evidence" value="ECO:0007669"/>
    <property type="project" value="InterPro"/>
</dbReference>
<evidence type="ECO:0000256" key="2">
    <source>
        <dbReference type="ARBA" id="ARBA00022598"/>
    </source>
</evidence>
<dbReference type="InterPro" id="IPR050856">
    <property type="entry name" value="Biotin_carboxylase_complex"/>
</dbReference>
<accession>A0A370GY59</accession>
<dbReference type="InterPro" id="IPR016185">
    <property type="entry name" value="PreATP-grasp_dom_sf"/>
</dbReference>
<evidence type="ECO:0000313" key="10">
    <source>
        <dbReference type="Proteomes" id="UP000255326"/>
    </source>
</evidence>
<evidence type="ECO:0000256" key="5">
    <source>
        <dbReference type="ARBA" id="ARBA00023267"/>
    </source>
</evidence>
<dbReference type="InterPro" id="IPR005479">
    <property type="entry name" value="CPAse_ATP-bd"/>
</dbReference>
<dbReference type="InterPro" id="IPR011054">
    <property type="entry name" value="Rudment_hybrid_motif"/>
</dbReference>
<dbReference type="PROSITE" id="PS00866">
    <property type="entry name" value="CPSASE_1"/>
    <property type="match status" value="1"/>
</dbReference>
<evidence type="ECO:0000259" key="8">
    <source>
        <dbReference type="PROSITE" id="PS50979"/>
    </source>
</evidence>
<proteinExistence type="predicted"/>
<dbReference type="SMART" id="SM00878">
    <property type="entry name" value="Biotin_carb_C"/>
    <property type="match status" value="1"/>
</dbReference>
<dbReference type="EC" id="6.3.4.14" evidence="1"/>
<dbReference type="Gene3D" id="3.30.470.20">
    <property type="entry name" value="ATP-grasp fold, B domain"/>
    <property type="match status" value="1"/>
</dbReference>
<keyword evidence="3 6" id="KW-0547">Nucleotide-binding</keyword>
<dbReference type="PROSITE" id="PS50979">
    <property type="entry name" value="BC"/>
    <property type="match status" value="1"/>
</dbReference>
<sequence>MGIQTVAVYSDADEGMPFVKEADEAYRIGEAQVNKSYLNMDAIVETALKAEADGIHPGYGLLSENAQFAQKIISNGLTFIGPSPDTIEKMGDKITSRKLMQSAGVPVVPGTHGIADIEEAKAAALEIGYPVMLKASGGGGGIGMIRCNDEQALIQHFASTKNRAKAYFGTDEVFIEKCIEDGRHIEVQIFGDKHGNIVHLFERNCSVQRRNQKVIEEALSPNLSQATRDKMYDAALNAAKAVRYENAGTVEFIVDQNENFYFLEMNTRLQVEHPVTEALTKLDLVKWQVAAARGEKLPLMQSEIQADGHAMEFRVYAEDPDTFFPSPGTITSLKWGDSEYARVDSGYESGSKVTPFYDPMIAKCVIWGETRETCLSNASAFFKETNVEGIKNNIPLFKDILENEEFQKGTYSTKFIEQLKSIKK</sequence>
<evidence type="ECO:0000256" key="3">
    <source>
        <dbReference type="ARBA" id="ARBA00022741"/>
    </source>
</evidence>
<gene>
    <name evidence="9" type="ORF">DFR59_101222</name>
</gene>
<dbReference type="PROSITE" id="PS00867">
    <property type="entry name" value="CPSASE_2"/>
    <property type="match status" value="1"/>
</dbReference>
<dbReference type="PANTHER" id="PTHR18866">
    <property type="entry name" value="CARBOXYLASE:PYRUVATE/ACETYL-COA/PROPIONYL-COA CARBOXYLASE"/>
    <property type="match status" value="1"/>
</dbReference>
<dbReference type="SUPFAM" id="SSF56059">
    <property type="entry name" value="Glutathione synthetase ATP-binding domain-like"/>
    <property type="match status" value="1"/>
</dbReference>
<dbReference type="Pfam" id="PF00289">
    <property type="entry name" value="Biotin_carb_N"/>
    <property type="match status" value="1"/>
</dbReference>
<dbReference type="Proteomes" id="UP000255326">
    <property type="component" value="Unassembled WGS sequence"/>
</dbReference>
<dbReference type="InterPro" id="IPR005482">
    <property type="entry name" value="Biotin_COase_C"/>
</dbReference>
<dbReference type="AlphaFoldDB" id="A0A370GY59"/>
<dbReference type="EMBL" id="QQAY01000001">
    <property type="protein sequence ID" value="RDI47564.1"/>
    <property type="molecule type" value="Genomic_DNA"/>
</dbReference>
<dbReference type="PANTHER" id="PTHR18866:SF33">
    <property type="entry name" value="METHYLCROTONOYL-COA CARBOXYLASE SUBUNIT ALPHA, MITOCHONDRIAL-RELATED"/>
    <property type="match status" value="1"/>
</dbReference>
<dbReference type="Pfam" id="PF02786">
    <property type="entry name" value="CPSase_L_D2"/>
    <property type="match status" value="1"/>
</dbReference>
<keyword evidence="5" id="KW-0092">Biotin</keyword>
<evidence type="ECO:0000313" key="9">
    <source>
        <dbReference type="EMBL" id="RDI47564.1"/>
    </source>
</evidence>
<evidence type="ECO:0000256" key="1">
    <source>
        <dbReference type="ARBA" id="ARBA00013263"/>
    </source>
</evidence>
<dbReference type="GO" id="GO:0004075">
    <property type="term" value="F:biotin carboxylase activity"/>
    <property type="evidence" value="ECO:0007669"/>
    <property type="project" value="UniProtKB-EC"/>
</dbReference>
<dbReference type="InterPro" id="IPR005481">
    <property type="entry name" value="BC-like_N"/>
</dbReference>
<name>A0A370GY59_9BACI</name>
<comment type="caution">
    <text evidence="9">The sequence shown here is derived from an EMBL/GenBank/DDBJ whole genome shotgun (WGS) entry which is preliminary data.</text>
</comment>
<dbReference type="InterPro" id="IPR011764">
    <property type="entry name" value="Biotin_carboxylation_dom"/>
</dbReference>
<dbReference type="Pfam" id="PF02785">
    <property type="entry name" value="Biotin_carb_C"/>
    <property type="match status" value="1"/>
</dbReference>
<protein>
    <recommendedName>
        <fullName evidence="1">biotin carboxylase</fullName>
        <ecNumber evidence="1">6.3.4.14</ecNumber>
    </recommendedName>
</protein>
<dbReference type="SUPFAM" id="SSF52440">
    <property type="entry name" value="PreATP-grasp domain"/>
    <property type="match status" value="1"/>
</dbReference>
<keyword evidence="4 6" id="KW-0067">ATP-binding</keyword>